<evidence type="ECO:0000256" key="12">
    <source>
        <dbReference type="PIRSR" id="PIRSR606262-3"/>
    </source>
</evidence>
<feature type="binding site" evidence="12">
    <location>
        <position position="97"/>
    </location>
    <ligand>
        <name>Zn(2+)</name>
        <dbReference type="ChEBI" id="CHEBI:29105"/>
        <note>catalytic</note>
    </ligand>
</feature>
<evidence type="ECO:0000256" key="8">
    <source>
        <dbReference type="ARBA" id="ARBA00032005"/>
    </source>
</evidence>
<comment type="caution">
    <text evidence="15">The sequence shown here is derived from an EMBL/GenBank/DDBJ whole genome shotgun (WGS) entry which is preliminary data.</text>
</comment>
<evidence type="ECO:0000313" key="15">
    <source>
        <dbReference type="EMBL" id="OEJ81413.1"/>
    </source>
</evidence>
<evidence type="ECO:0000256" key="2">
    <source>
        <dbReference type="ARBA" id="ARBA00003949"/>
    </source>
</evidence>
<dbReference type="OrthoDB" id="414540at2759"/>
<dbReference type="NCBIfam" id="NF004064">
    <property type="entry name" value="PRK05578.1"/>
    <property type="match status" value="1"/>
</dbReference>
<dbReference type="InterPro" id="IPR050202">
    <property type="entry name" value="Cyt/Deoxycyt_deaminase"/>
</dbReference>
<dbReference type="GO" id="GO:0072527">
    <property type="term" value="P:pyrimidine-containing compound metabolic process"/>
    <property type="evidence" value="ECO:0007669"/>
    <property type="project" value="UniProtKB-ARBA"/>
</dbReference>
<evidence type="ECO:0000313" key="16">
    <source>
        <dbReference type="Proteomes" id="UP000095605"/>
    </source>
</evidence>
<dbReference type="FunFam" id="3.40.140.10:FF:000008">
    <property type="entry name" value="Cytidine deaminase"/>
    <property type="match status" value="1"/>
</dbReference>
<dbReference type="Pfam" id="PF00383">
    <property type="entry name" value="dCMP_cyt_deam_1"/>
    <property type="match status" value="1"/>
</dbReference>
<dbReference type="AlphaFoldDB" id="A0A1E5R4B3"/>
<dbReference type="PROSITE" id="PS51747">
    <property type="entry name" value="CYT_DCMP_DEAMINASES_2"/>
    <property type="match status" value="1"/>
</dbReference>
<dbReference type="EMBL" id="LPNL01000009">
    <property type="protein sequence ID" value="OEJ81413.1"/>
    <property type="molecule type" value="Genomic_DNA"/>
</dbReference>
<evidence type="ECO:0000256" key="13">
    <source>
        <dbReference type="RuleBase" id="RU364006"/>
    </source>
</evidence>
<dbReference type="GO" id="GO:0005829">
    <property type="term" value="C:cytosol"/>
    <property type="evidence" value="ECO:0007669"/>
    <property type="project" value="TreeGrafter"/>
</dbReference>
<evidence type="ECO:0000256" key="7">
    <source>
        <dbReference type="ARBA" id="ARBA00022833"/>
    </source>
</evidence>
<feature type="binding site" evidence="11">
    <location>
        <begin position="50"/>
        <end position="56"/>
    </location>
    <ligand>
        <name>substrate</name>
    </ligand>
</feature>
<dbReference type="GO" id="GO:0055086">
    <property type="term" value="P:nucleobase-containing small molecule metabolic process"/>
    <property type="evidence" value="ECO:0007669"/>
    <property type="project" value="UniProtKB-ARBA"/>
</dbReference>
<dbReference type="InterPro" id="IPR002125">
    <property type="entry name" value="CMP_dCMP_dom"/>
</dbReference>
<evidence type="ECO:0000256" key="5">
    <source>
        <dbReference type="ARBA" id="ARBA00022723"/>
    </source>
</evidence>
<reference evidence="16" key="1">
    <citation type="journal article" date="2016" name="Genome Announc.">
        <title>Genome sequences of three species of Hanseniaspora isolated from spontaneous wine fermentations.</title>
        <authorList>
            <person name="Sternes P.R."/>
            <person name="Lee D."/>
            <person name="Kutyna D.R."/>
            <person name="Borneman A.R."/>
        </authorList>
    </citation>
    <scope>NUCLEOTIDE SEQUENCE [LARGE SCALE GENOMIC DNA]</scope>
    <source>
        <strain evidence="16">AWRI3578</strain>
    </source>
</reference>
<dbReference type="PANTHER" id="PTHR11644:SF2">
    <property type="entry name" value="CYTIDINE DEAMINASE"/>
    <property type="match status" value="1"/>
</dbReference>
<evidence type="ECO:0000256" key="3">
    <source>
        <dbReference type="ARBA" id="ARBA00006576"/>
    </source>
</evidence>
<evidence type="ECO:0000256" key="10">
    <source>
        <dbReference type="PIRSR" id="PIRSR606262-1"/>
    </source>
</evidence>
<keyword evidence="6 13" id="KW-0378">Hydrolase</keyword>
<dbReference type="Gene3D" id="3.40.140.10">
    <property type="entry name" value="Cytidine Deaminase, domain 2"/>
    <property type="match status" value="1"/>
</dbReference>
<feature type="active site" description="Proton donor" evidence="10">
    <location>
        <position position="63"/>
    </location>
</feature>
<feature type="binding site" evidence="12">
    <location>
        <position position="100"/>
    </location>
    <ligand>
        <name>Zn(2+)</name>
        <dbReference type="ChEBI" id="CHEBI:29105"/>
        <note>catalytic</note>
    </ligand>
</feature>
<evidence type="ECO:0000256" key="9">
    <source>
        <dbReference type="ARBA" id="ARBA00049558"/>
    </source>
</evidence>
<evidence type="ECO:0000256" key="4">
    <source>
        <dbReference type="ARBA" id="ARBA00012783"/>
    </source>
</evidence>
<dbReference type="Proteomes" id="UP000095605">
    <property type="component" value="Unassembled WGS sequence"/>
</dbReference>
<dbReference type="EC" id="3.5.4.5" evidence="4 13"/>
<evidence type="ECO:0000256" key="11">
    <source>
        <dbReference type="PIRSR" id="PIRSR606262-2"/>
    </source>
</evidence>
<dbReference type="NCBIfam" id="TIGR01354">
    <property type="entry name" value="cyt_deam_tetra"/>
    <property type="match status" value="1"/>
</dbReference>
<keyword evidence="7 12" id="KW-0862">Zinc</keyword>
<comment type="catalytic activity">
    <reaction evidence="9 13">
        <text>cytidine + H2O + H(+) = uridine + NH4(+)</text>
        <dbReference type="Rhea" id="RHEA:16069"/>
        <dbReference type="ChEBI" id="CHEBI:15377"/>
        <dbReference type="ChEBI" id="CHEBI:15378"/>
        <dbReference type="ChEBI" id="CHEBI:16704"/>
        <dbReference type="ChEBI" id="CHEBI:17562"/>
        <dbReference type="ChEBI" id="CHEBI:28938"/>
        <dbReference type="EC" id="3.5.4.5"/>
    </reaction>
</comment>
<protein>
    <recommendedName>
        <fullName evidence="4 13">Cytidine deaminase</fullName>
        <ecNumber evidence="4 13">3.5.4.5</ecNumber>
    </recommendedName>
    <alternativeName>
        <fullName evidence="8 13">Cytidine aminohydrolase</fullName>
    </alternativeName>
</protein>
<keyword evidence="16" id="KW-1185">Reference proteome</keyword>
<dbReference type="InterPro" id="IPR016193">
    <property type="entry name" value="Cytidine_deaminase-like"/>
</dbReference>
<dbReference type="InterPro" id="IPR006262">
    <property type="entry name" value="Cyt_deam_tetra"/>
</dbReference>
<comment type="similarity">
    <text evidence="3 13">Belongs to the cytidine and deoxycytidylate deaminase family.</text>
</comment>
<evidence type="ECO:0000256" key="1">
    <source>
        <dbReference type="ARBA" id="ARBA00001947"/>
    </source>
</evidence>
<comment type="catalytic activity">
    <reaction evidence="13">
        <text>2'-deoxycytidine + H2O + H(+) = 2'-deoxyuridine + NH4(+)</text>
        <dbReference type="Rhea" id="RHEA:13433"/>
        <dbReference type="ChEBI" id="CHEBI:15377"/>
        <dbReference type="ChEBI" id="CHEBI:15378"/>
        <dbReference type="ChEBI" id="CHEBI:15698"/>
        <dbReference type="ChEBI" id="CHEBI:16450"/>
        <dbReference type="ChEBI" id="CHEBI:28938"/>
        <dbReference type="EC" id="3.5.4.5"/>
    </reaction>
</comment>
<dbReference type="GO" id="GO:0008270">
    <property type="term" value="F:zinc ion binding"/>
    <property type="evidence" value="ECO:0007669"/>
    <property type="project" value="UniProtKB-UniRule"/>
</dbReference>
<sequence>MNAELYNLIKNTYLYQDRAYCPYSKFNVGASILINEDKHDKKYTYISGCNVENASYGGAICAERTAFTKAVSEGHTSEFVKIGVVGGENSDSFVSPCGICRQFMREFVDPKKFQVVMCRARTEKEKAKDSFEYIETFTEGSDYIIKTLEELLPLSFGPEDL</sequence>
<evidence type="ECO:0000256" key="6">
    <source>
        <dbReference type="ARBA" id="ARBA00022801"/>
    </source>
</evidence>
<evidence type="ECO:0000259" key="14">
    <source>
        <dbReference type="PROSITE" id="PS51747"/>
    </source>
</evidence>
<dbReference type="PANTHER" id="PTHR11644">
    <property type="entry name" value="CYTIDINE DEAMINASE"/>
    <property type="match status" value="1"/>
</dbReference>
<dbReference type="SUPFAM" id="SSF53927">
    <property type="entry name" value="Cytidine deaminase-like"/>
    <property type="match status" value="1"/>
</dbReference>
<dbReference type="GO" id="GO:0004126">
    <property type="term" value="F:cytidine deaminase activity"/>
    <property type="evidence" value="ECO:0007669"/>
    <property type="project" value="UniProtKB-UniRule"/>
</dbReference>
<proteinExistence type="inferred from homology"/>
<keyword evidence="5 12" id="KW-0479">Metal-binding</keyword>
<feature type="domain" description="CMP/dCMP-type deaminase" evidence="14">
    <location>
        <begin position="3"/>
        <end position="159"/>
    </location>
</feature>
<organism evidence="15 16">
    <name type="scientific">Hanseniaspora opuntiae</name>
    <dbReference type="NCBI Taxonomy" id="211096"/>
    <lineage>
        <taxon>Eukaryota</taxon>
        <taxon>Fungi</taxon>
        <taxon>Dikarya</taxon>
        <taxon>Ascomycota</taxon>
        <taxon>Saccharomycotina</taxon>
        <taxon>Saccharomycetes</taxon>
        <taxon>Saccharomycodales</taxon>
        <taxon>Saccharomycodaceae</taxon>
        <taxon>Hanseniaspora</taxon>
    </lineage>
</organism>
<comment type="cofactor">
    <cofactor evidence="1 12 13">
        <name>Zn(2+)</name>
        <dbReference type="ChEBI" id="CHEBI:29105"/>
    </cofactor>
</comment>
<feature type="binding site" evidence="12">
    <location>
        <position position="61"/>
    </location>
    <ligand>
        <name>Zn(2+)</name>
        <dbReference type="ChEBI" id="CHEBI:29105"/>
        <note>catalytic</note>
    </ligand>
</feature>
<dbReference type="CDD" id="cd01283">
    <property type="entry name" value="cytidine_deaminase"/>
    <property type="match status" value="1"/>
</dbReference>
<comment type="function">
    <text evidence="2 13">This enzyme scavenges exogenous and endogenous cytidine and 2'-deoxycytidine for UMP synthesis.</text>
</comment>
<gene>
    <name evidence="15" type="ORF">AWRI3578_g3740</name>
</gene>
<accession>A0A1E5R4B3</accession>
<name>A0A1E5R4B3_9ASCO</name>